<sequence length="64" mass="7522">MPTPLDKALNSKNLFLGKYKHQDKPFHSCLSNYICRIRRPRNGGGSMEHLGWRYVSRRFGSNRK</sequence>
<reference evidence="2" key="1">
    <citation type="journal article" date="2015" name="PLoS Genet.">
        <title>The dynamic genome and transcriptome of the human fungal pathogen Blastomyces and close relative Emmonsia.</title>
        <authorList>
            <person name="Munoz J.F."/>
            <person name="Gauthier G.M."/>
            <person name="Desjardins C.A."/>
            <person name="Gallo J.E."/>
            <person name="Holder J."/>
            <person name="Sullivan T.D."/>
            <person name="Marty A.J."/>
            <person name="Carmen J.C."/>
            <person name="Chen Z."/>
            <person name="Ding L."/>
            <person name="Gujja S."/>
            <person name="Magrini V."/>
            <person name="Misas E."/>
            <person name="Mitreva M."/>
            <person name="Priest M."/>
            <person name="Saif S."/>
            <person name="Whiston E.A."/>
            <person name="Young S."/>
            <person name="Zeng Q."/>
            <person name="Goldman W.E."/>
            <person name="Mardis E.R."/>
            <person name="Taylor J.W."/>
            <person name="McEwen J.G."/>
            <person name="Clay O.K."/>
            <person name="Klein B.S."/>
            <person name="Cuomo C.A."/>
        </authorList>
    </citation>
    <scope>NUCLEOTIDE SEQUENCE [LARGE SCALE GENOMIC DNA]</scope>
    <source>
        <strain evidence="2">UAMH 3008</strain>
    </source>
</reference>
<dbReference type="AlphaFoldDB" id="A0A0G2HTB8"/>
<name>A0A0G2HTB8_9EURO</name>
<comment type="caution">
    <text evidence="1">The sequence shown here is derived from an EMBL/GenBank/DDBJ whole genome shotgun (WGS) entry which is preliminary data.</text>
</comment>
<dbReference type="VEuPathDB" id="FungiDB:EMCG_04378"/>
<organism evidence="1 2">
    <name type="scientific">[Emmonsia] crescens</name>
    <dbReference type="NCBI Taxonomy" id="73230"/>
    <lineage>
        <taxon>Eukaryota</taxon>
        <taxon>Fungi</taxon>
        <taxon>Dikarya</taxon>
        <taxon>Ascomycota</taxon>
        <taxon>Pezizomycotina</taxon>
        <taxon>Eurotiomycetes</taxon>
        <taxon>Eurotiomycetidae</taxon>
        <taxon>Onygenales</taxon>
        <taxon>Ajellomycetaceae</taxon>
        <taxon>Emergomyces</taxon>
    </lineage>
</organism>
<dbReference type="Proteomes" id="UP000034164">
    <property type="component" value="Unassembled WGS sequence"/>
</dbReference>
<dbReference type="OrthoDB" id="5341873at2759"/>
<gene>
    <name evidence="1" type="ORF">EMCG_04378</name>
</gene>
<accession>A0A0G2HTB8</accession>
<evidence type="ECO:0000313" key="2">
    <source>
        <dbReference type="Proteomes" id="UP000034164"/>
    </source>
</evidence>
<evidence type="ECO:0000313" key="1">
    <source>
        <dbReference type="EMBL" id="KKZ60955.1"/>
    </source>
</evidence>
<dbReference type="EMBL" id="LCZI01001384">
    <property type="protein sequence ID" value="KKZ60955.1"/>
    <property type="molecule type" value="Genomic_DNA"/>
</dbReference>
<proteinExistence type="predicted"/>
<protein>
    <submittedName>
        <fullName evidence="1">Uncharacterized protein</fullName>
    </submittedName>
</protein>